<dbReference type="EMBL" id="JABKKJ010000028">
    <property type="protein sequence ID" value="NPE26093.1"/>
    <property type="molecule type" value="Genomic_DNA"/>
</dbReference>
<protein>
    <submittedName>
        <fullName evidence="4">Pectin esterase</fullName>
    </submittedName>
</protein>
<reference evidence="4 5" key="1">
    <citation type="submission" date="2020-05" db="EMBL/GenBank/DDBJ databases">
        <title>Distinct polysaccharide utilization as determinants for interspecies competition between intestinal Prevotella spp.</title>
        <authorList>
            <person name="Galvez E.J.C."/>
            <person name="Iljazovic A."/>
            <person name="Strowig T."/>
        </authorList>
    </citation>
    <scope>NUCLEOTIDE SEQUENCE [LARGE SCALE GENOMIC DNA]</scope>
    <source>
        <strain evidence="4 5">PCHR</strain>
    </source>
</reference>
<dbReference type="InterPro" id="IPR013830">
    <property type="entry name" value="SGNH_hydro"/>
</dbReference>
<gene>
    <name evidence="4" type="ORF">HPS54_11340</name>
</gene>
<keyword evidence="5" id="KW-1185">Reference proteome</keyword>
<evidence type="ECO:0000259" key="3">
    <source>
        <dbReference type="Pfam" id="PF13472"/>
    </source>
</evidence>
<comment type="similarity">
    <text evidence="1">Belongs to the 'GDSL' lipolytic enzyme family.</text>
</comment>
<dbReference type="InterPro" id="IPR037459">
    <property type="entry name" value="RhgT-like"/>
</dbReference>
<dbReference type="Gene3D" id="3.40.50.1110">
    <property type="entry name" value="SGNH hydrolase"/>
    <property type="match status" value="1"/>
</dbReference>
<dbReference type="InterPro" id="IPR036514">
    <property type="entry name" value="SGNH_hydro_sf"/>
</dbReference>
<dbReference type="Pfam" id="PF13472">
    <property type="entry name" value="Lipase_GDSL_2"/>
    <property type="match status" value="1"/>
</dbReference>
<dbReference type="Proteomes" id="UP000820977">
    <property type="component" value="Unassembled WGS sequence"/>
</dbReference>
<comment type="caution">
    <text evidence="4">The sequence shown here is derived from an EMBL/GenBank/DDBJ whole genome shotgun (WGS) entry which is preliminary data.</text>
</comment>
<accession>A0ABX2B5N4</accession>
<dbReference type="Gene3D" id="2.160.20.10">
    <property type="entry name" value="Single-stranded right-handed beta-helix, Pectin lyase-like"/>
    <property type="match status" value="1"/>
</dbReference>
<feature type="domain" description="SGNH hydrolase-type esterase" evidence="3">
    <location>
        <begin position="31"/>
        <end position="156"/>
    </location>
</feature>
<organism evidence="4 5">
    <name type="scientific">Xylanibacter caecicola</name>
    <dbReference type="NCBI Taxonomy" id="2736294"/>
    <lineage>
        <taxon>Bacteria</taxon>
        <taxon>Pseudomonadati</taxon>
        <taxon>Bacteroidota</taxon>
        <taxon>Bacteroidia</taxon>
        <taxon>Bacteroidales</taxon>
        <taxon>Prevotellaceae</taxon>
        <taxon>Xylanibacter</taxon>
    </lineage>
</organism>
<evidence type="ECO:0000313" key="5">
    <source>
        <dbReference type="Proteomes" id="UP000820977"/>
    </source>
</evidence>
<proteinExistence type="inferred from homology"/>
<evidence type="ECO:0000313" key="4">
    <source>
        <dbReference type="EMBL" id="NPE26093.1"/>
    </source>
</evidence>
<sequence>MRLLRNIFAVLVAAVILSAFKSDHVVAIFMIGDSTMANKDIKGGKQERGWGMMLSHCFSDDVRVDNHAQNGRSSKSFIDEGRWDKVLGLIKPGDYVFIQFGHNDEKPDEKRHTEPGSTFDDNLRKFVRETRQKGGIPVLFNSVVRRNFSGSKTAVTDDDLRDNSSAGLKEGDVLIDTHGAYLLSPFNVAKELDVPFVDANKITHDLEQSLGVEGSKKLHMWYLPGETPSLPEGRQDNTHYNIYGAGVVARLLADEAAKQVPALKKYVRHYDAVVAADGSGQYFDLQEAVDKAPKGKSTIYVDAKSWKKPVVPEGKKIKFVRGK</sequence>
<dbReference type="CDD" id="cd01821">
    <property type="entry name" value="Rhamnogalacturan_acetylesterase_like"/>
    <property type="match status" value="1"/>
</dbReference>
<evidence type="ECO:0000256" key="1">
    <source>
        <dbReference type="ARBA" id="ARBA00008668"/>
    </source>
</evidence>
<keyword evidence="2" id="KW-0378">Hydrolase</keyword>
<dbReference type="InterPro" id="IPR012334">
    <property type="entry name" value="Pectin_lyas_fold"/>
</dbReference>
<dbReference type="SUPFAM" id="SSF52266">
    <property type="entry name" value="SGNH hydrolase"/>
    <property type="match status" value="1"/>
</dbReference>
<dbReference type="PANTHER" id="PTHR43695:SF1">
    <property type="entry name" value="RHAMNOGALACTURONAN ACETYLESTERASE"/>
    <property type="match status" value="1"/>
</dbReference>
<name>A0ABX2B5N4_9BACT</name>
<evidence type="ECO:0000256" key="2">
    <source>
        <dbReference type="ARBA" id="ARBA00022801"/>
    </source>
</evidence>
<dbReference type="PANTHER" id="PTHR43695">
    <property type="entry name" value="PUTATIVE (AFU_ORTHOLOGUE AFUA_2G17250)-RELATED"/>
    <property type="match status" value="1"/>
</dbReference>